<dbReference type="GeneID" id="30201540"/>
<dbReference type="InterPro" id="IPR043129">
    <property type="entry name" value="ATPase_NBD"/>
</dbReference>
<evidence type="ECO:0000256" key="2">
    <source>
        <dbReference type="ARBA" id="ARBA00022840"/>
    </source>
</evidence>
<dbReference type="STRING" id="683960.A0A1E3P8Q0"/>
<dbReference type="PRINTS" id="PR00301">
    <property type="entry name" value="HEATSHOCK70"/>
</dbReference>
<accession>A0A1E3P8Q0</accession>
<evidence type="ECO:0000313" key="4">
    <source>
        <dbReference type="Proteomes" id="UP000094112"/>
    </source>
</evidence>
<keyword evidence="1" id="KW-0547">Nucleotide-binding</keyword>
<evidence type="ECO:0000313" key="3">
    <source>
        <dbReference type="EMBL" id="ODQ61748.1"/>
    </source>
</evidence>
<dbReference type="Pfam" id="PF00012">
    <property type="entry name" value="HSP70"/>
    <property type="match status" value="1"/>
</dbReference>
<dbReference type="Gene3D" id="3.30.30.30">
    <property type="match status" value="1"/>
</dbReference>
<evidence type="ECO:0000256" key="1">
    <source>
        <dbReference type="ARBA" id="ARBA00022741"/>
    </source>
</evidence>
<dbReference type="PANTHER" id="PTHR45639:SF32">
    <property type="entry name" value="HEAT SHOCK PROTEIN PDR13"/>
    <property type="match status" value="1"/>
</dbReference>
<name>A0A1E3P8Q0_WICAA</name>
<dbReference type="SUPFAM" id="SSF53067">
    <property type="entry name" value="Actin-like ATPase domain"/>
    <property type="match status" value="2"/>
</dbReference>
<dbReference type="AlphaFoldDB" id="A0A1E3P8Q0"/>
<dbReference type="InterPro" id="IPR013126">
    <property type="entry name" value="Hsp_70_fam"/>
</dbReference>
<protein>
    <submittedName>
        <fullName evidence="3">Uncharacterized protein</fullName>
    </submittedName>
</protein>
<dbReference type="Gene3D" id="3.30.420.40">
    <property type="match status" value="2"/>
</dbReference>
<gene>
    <name evidence="3" type="ORF">WICANDRAFT_75947</name>
</gene>
<dbReference type="Proteomes" id="UP000094112">
    <property type="component" value="Unassembled WGS sequence"/>
</dbReference>
<sequence length="416" mass="46476">MSLTPIGIDIGTYKTVVSVVQNGGIDVILNNYSNRSTPTSITFDTKDIRFFGEDSKNQSVQNFENTITCFKQFLNNSNLAKEQEFISCKLAHPKHHQLGIVKVNDRSYEAVQVYAMFLGYLKQQIINNGVNIGKCVISVPGSYTPHERELVLIAASLVGLGDVDLCSEVLASGLTYAVRNHEGDVAKKHVIVDVGYSQMTISLLKIGERKVEVEKSFIDDSIGGRVIDKVICDQLLQKVGLKFDVHSKPYQRVLKECEKFKKVLSANNIVSVNIESIKEDKDIITSIKREEFEEWINESLVKVGSNIKKFLHSKEGPLKFESVQLIGGSSRIPSIKNLISQGFKKELSTTLNQDEAISLGCAYLSSVFTKKLDKSHFELKDFNHHTITISIGDNPTHYDLFHSFITSPSKEKVSHS</sequence>
<keyword evidence="2" id="KW-0067">ATP-binding</keyword>
<organism evidence="3 4">
    <name type="scientific">Wickerhamomyces anomalus (strain ATCC 58044 / CBS 1984 / NCYC 433 / NRRL Y-366-8)</name>
    <name type="common">Yeast</name>
    <name type="synonym">Hansenula anomala</name>
    <dbReference type="NCBI Taxonomy" id="683960"/>
    <lineage>
        <taxon>Eukaryota</taxon>
        <taxon>Fungi</taxon>
        <taxon>Dikarya</taxon>
        <taxon>Ascomycota</taxon>
        <taxon>Saccharomycotina</taxon>
        <taxon>Saccharomycetes</taxon>
        <taxon>Phaffomycetales</taxon>
        <taxon>Wickerhamomycetaceae</taxon>
        <taxon>Wickerhamomyces</taxon>
    </lineage>
</organism>
<dbReference type="PANTHER" id="PTHR45639">
    <property type="entry name" value="HSC70CB, ISOFORM G-RELATED"/>
    <property type="match status" value="1"/>
</dbReference>
<reference evidence="3 4" key="1">
    <citation type="journal article" date="2016" name="Proc. Natl. Acad. Sci. U.S.A.">
        <title>Comparative genomics of biotechnologically important yeasts.</title>
        <authorList>
            <person name="Riley R."/>
            <person name="Haridas S."/>
            <person name="Wolfe K.H."/>
            <person name="Lopes M.R."/>
            <person name="Hittinger C.T."/>
            <person name="Goeker M."/>
            <person name="Salamov A.A."/>
            <person name="Wisecaver J.H."/>
            <person name="Long T.M."/>
            <person name="Calvey C.H."/>
            <person name="Aerts A.L."/>
            <person name="Barry K.W."/>
            <person name="Choi C."/>
            <person name="Clum A."/>
            <person name="Coughlan A.Y."/>
            <person name="Deshpande S."/>
            <person name="Douglass A.P."/>
            <person name="Hanson S.J."/>
            <person name="Klenk H.-P."/>
            <person name="LaButti K.M."/>
            <person name="Lapidus A."/>
            <person name="Lindquist E.A."/>
            <person name="Lipzen A.M."/>
            <person name="Meier-Kolthoff J.P."/>
            <person name="Ohm R.A."/>
            <person name="Otillar R.P."/>
            <person name="Pangilinan J.L."/>
            <person name="Peng Y."/>
            <person name="Rokas A."/>
            <person name="Rosa C.A."/>
            <person name="Scheuner C."/>
            <person name="Sibirny A.A."/>
            <person name="Slot J.C."/>
            <person name="Stielow J.B."/>
            <person name="Sun H."/>
            <person name="Kurtzman C.P."/>
            <person name="Blackwell M."/>
            <person name="Grigoriev I.V."/>
            <person name="Jeffries T.W."/>
        </authorList>
    </citation>
    <scope>NUCLEOTIDE SEQUENCE [LARGE SCALE GENOMIC DNA]</scope>
    <source>
        <strain evidence="4">ATCC 58044 / CBS 1984 / NCYC 433 / NRRL Y-366-8</strain>
    </source>
</reference>
<dbReference type="GO" id="GO:0005829">
    <property type="term" value="C:cytosol"/>
    <property type="evidence" value="ECO:0007669"/>
    <property type="project" value="TreeGrafter"/>
</dbReference>
<dbReference type="GO" id="GO:0005524">
    <property type="term" value="F:ATP binding"/>
    <property type="evidence" value="ECO:0007669"/>
    <property type="project" value="UniProtKB-KW"/>
</dbReference>
<proteinExistence type="predicted"/>
<dbReference type="EMBL" id="KV454208">
    <property type="protein sequence ID" value="ODQ61748.1"/>
    <property type="molecule type" value="Genomic_DNA"/>
</dbReference>
<dbReference type="RefSeq" id="XP_019040955.1">
    <property type="nucleotide sequence ID" value="XM_019184294.1"/>
</dbReference>
<keyword evidence="4" id="KW-1185">Reference proteome</keyword>
<dbReference type="GO" id="GO:0005634">
    <property type="term" value="C:nucleus"/>
    <property type="evidence" value="ECO:0007669"/>
    <property type="project" value="TreeGrafter"/>
</dbReference>
<dbReference type="GO" id="GO:0140662">
    <property type="term" value="F:ATP-dependent protein folding chaperone"/>
    <property type="evidence" value="ECO:0007669"/>
    <property type="project" value="InterPro"/>
</dbReference>
<dbReference type="Gene3D" id="3.90.640.10">
    <property type="entry name" value="Actin, Chain A, domain 4"/>
    <property type="match status" value="1"/>
</dbReference>
<dbReference type="OrthoDB" id="29851at2759"/>